<evidence type="ECO:0000313" key="2">
    <source>
        <dbReference type="EMBL" id="GGO94559.1"/>
    </source>
</evidence>
<dbReference type="RefSeq" id="WP_189134015.1">
    <property type="nucleotide sequence ID" value="NZ_BMMS01000023.1"/>
</dbReference>
<dbReference type="GO" id="GO:0003677">
    <property type="term" value="F:DNA binding"/>
    <property type="evidence" value="ECO:0007669"/>
    <property type="project" value="InterPro"/>
</dbReference>
<comment type="caution">
    <text evidence="2">The sequence shown here is derived from an EMBL/GenBank/DDBJ whole genome shotgun (WGS) entry which is preliminary data.</text>
</comment>
<name>A0A917ZV29_9ACTN</name>
<dbReference type="Gene3D" id="1.10.260.40">
    <property type="entry name" value="lambda repressor-like DNA-binding domains"/>
    <property type="match status" value="1"/>
</dbReference>
<dbReference type="InterPro" id="IPR010982">
    <property type="entry name" value="Lambda_DNA-bd_dom_sf"/>
</dbReference>
<reference evidence="2" key="1">
    <citation type="journal article" date="2014" name="Int. J. Syst. Evol. Microbiol.">
        <title>Complete genome sequence of Corynebacterium casei LMG S-19264T (=DSM 44701T), isolated from a smear-ripened cheese.</title>
        <authorList>
            <consortium name="US DOE Joint Genome Institute (JGI-PGF)"/>
            <person name="Walter F."/>
            <person name="Albersmeier A."/>
            <person name="Kalinowski J."/>
            <person name="Ruckert C."/>
        </authorList>
    </citation>
    <scope>NUCLEOTIDE SEQUENCE</scope>
    <source>
        <strain evidence="2">CGMCC 4.7201</strain>
    </source>
</reference>
<organism evidence="2 3">
    <name type="scientific">Wenjunlia tyrosinilytica</name>
    <dbReference type="NCBI Taxonomy" id="1544741"/>
    <lineage>
        <taxon>Bacteria</taxon>
        <taxon>Bacillati</taxon>
        <taxon>Actinomycetota</taxon>
        <taxon>Actinomycetes</taxon>
        <taxon>Kitasatosporales</taxon>
        <taxon>Streptomycetaceae</taxon>
        <taxon>Wenjunlia</taxon>
    </lineage>
</organism>
<dbReference type="InterPro" id="IPR019734">
    <property type="entry name" value="TPR_rpt"/>
</dbReference>
<dbReference type="PROSITE" id="PS50943">
    <property type="entry name" value="HTH_CROC1"/>
    <property type="match status" value="1"/>
</dbReference>
<evidence type="ECO:0000313" key="3">
    <source>
        <dbReference type="Proteomes" id="UP000641932"/>
    </source>
</evidence>
<dbReference type="Pfam" id="PF13174">
    <property type="entry name" value="TPR_6"/>
    <property type="match status" value="1"/>
</dbReference>
<gene>
    <name evidence="2" type="ORF">GCM10012280_49750</name>
</gene>
<dbReference type="InterPro" id="IPR001387">
    <property type="entry name" value="Cro/C1-type_HTH"/>
</dbReference>
<feature type="domain" description="HTH cro/C1-type" evidence="1">
    <location>
        <begin position="19"/>
        <end position="75"/>
    </location>
</feature>
<dbReference type="SMART" id="SM00028">
    <property type="entry name" value="TPR"/>
    <property type="match status" value="3"/>
</dbReference>
<dbReference type="PANTHER" id="PTHR11102">
    <property type="entry name" value="SEL-1-LIKE PROTEIN"/>
    <property type="match status" value="1"/>
</dbReference>
<dbReference type="InterPro" id="IPR011990">
    <property type="entry name" value="TPR-like_helical_dom_sf"/>
</dbReference>
<dbReference type="SUPFAM" id="SSF48452">
    <property type="entry name" value="TPR-like"/>
    <property type="match status" value="1"/>
</dbReference>
<protein>
    <recommendedName>
        <fullName evidence="1">HTH cro/C1-type domain-containing protein</fullName>
    </recommendedName>
</protein>
<dbReference type="InterPro" id="IPR050767">
    <property type="entry name" value="Sel1_AlgK"/>
</dbReference>
<dbReference type="Gene3D" id="1.25.40.10">
    <property type="entry name" value="Tetratricopeptide repeat domain"/>
    <property type="match status" value="1"/>
</dbReference>
<sequence length="742" mass="80867">MVAEGLHDPAALRALHDRLEAARVKQGLDKTQLANRSRLSRTTVSQAFSHSARTVPSADTLGALAAALELDVQPLLELRRAAIGPTASPAVPPGVGQPIAACDPLALEVHPAVDVPHQNHRRRPNSPRQPRPTAILPHYVPRLHDAILANLVETAADGHSQIAVLVGSSSTGKTRACWEAVQPLAGRGWQLWHPFDPTRAEAALADLDRVGPRTVVWLNEAQHYLGAGTGVGERIAAALHTLLTNSACGPVLVLGTLWPQYARNYTTMPHPGLPDPHSRVRELLDGHLITLPDHFDTDAIAAMQALADAGDEQLAHALEHARDARLTQFLAGAPHLLRRYHAATPAARAVLEAAMDARRLGASLHLPMAFLAHAAEDYLGDDDFDLLQDDWFDQALTELATPVHGNLAPLRRVRTRRTRRPMDASSTPDAARPTLYRLADFLEQHGQRTRRRLCPPASFWEAAHHHFTSPDDLAHLADSASNRYRNQWANPLWHKAAYAGNTTALLWLAWIREEAGDHEGAEAACQRAADAGNTDALLRLAQMRERAEDHEGAEAAYQRAADASSTSALLWLVRMRERAGDHEGAEAAYQRAADAGNTDALHRLARMREKAGDRDGAEALYQRAASVGDTSALLWVAQMRERAEDHEGAEAAYQRAADAGNTDALLRLAQMRERTGDHDGAERLARQAADAGHTYALYRLAEMREKAGDRDGAERLARQAANIGNTDALLRLAETREKDGDA</sequence>
<dbReference type="Pfam" id="PF01381">
    <property type="entry name" value="HTH_3"/>
    <property type="match status" value="1"/>
</dbReference>
<dbReference type="SMART" id="SM00530">
    <property type="entry name" value="HTH_XRE"/>
    <property type="match status" value="1"/>
</dbReference>
<dbReference type="EMBL" id="BMMS01000023">
    <property type="protein sequence ID" value="GGO94559.1"/>
    <property type="molecule type" value="Genomic_DNA"/>
</dbReference>
<dbReference type="SMART" id="SM00671">
    <property type="entry name" value="SEL1"/>
    <property type="match status" value="5"/>
</dbReference>
<proteinExistence type="predicted"/>
<evidence type="ECO:0000259" key="1">
    <source>
        <dbReference type="PROSITE" id="PS50943"/>
    </source>
</evidence>
<dbReference type="InterPro" id="IPR006597">
    <property type="entry name" value="Sel1-like"/>
</dbReference>
<dbReference type="Pfam" id="PF13176">
    <property type="entry name" value="TPR_7"/>
    <property type="match status" value="1"/>
</dbReference>
<keyword evidence="3" id="KW-1185">Reference proteome</keyword>
<dbReference type="PANTHER" id="PTHR11102:SF160">
    <property type="entry name" value="ERAD-ASSOCIATED E3 UBIQUITIN-PROTEIN LIGASE COMPONENT HRD3"/>
    <property type="match status" value="1"/>
</dbReference>
<dbReference type="SUPFAM" id="SSF81901">
    <property type="entry name" value="HCP-like"/>
    <property type="match status" value="1"/>
</dbReference>
<dbReference type="Proteomes" id="UP000641932">
    <property type="component" value="Unassembled WGS sequence"/>
</dbReference>
<dbReference type="AlphaFoldDB" id="A0A917ZV29"/>
<accession>A0A917ZV29</accession>
<dbReference type="SUPFAM" id="SSF47413">
    <property type="entry name" value="lambda repressor-like DNA-binding domains"/>
    <property type="match status" value="1"/>
</dbReference>
<reference evidence="2" key="2">
    <citation type="submission" date="2020-09" db="EMBL/GenBank/DDBJ databases">
        <authorList>
            <person name="Sun Q."/>
            <person name="Zhou Y."/>
        </authorList>
    </citation>
    <scope>NUCLEOTIDE SEQUENCE</scope>
    <source>
        <strain evidence="2">CGMCC 4.7201</strain>
    </source>
</reference>